<accession>A0A6J5W861</accession>
<reference evidence="2" key="1">
    <citation type="journal article" date="2020" name="Genome Biol.">
        <title>Gamete binning: chromosome-level and haplotype-resolved genome assembly enabled by high-throughput single-cell sequencing of gamete genomes.</title>
        <authorList>
            <person name="Campoy J.A."/>
            <person name="Sun H."/>
            <person name="Goel M."/>
            <person name="Jiao W.-B."/>
            <person name="Folz-Donahue K."/>
            <person name="Wang N."/>
            <person name="Rubio M."/>
            <person name="Liu C."/>
            <person name="Kukat C."/>
            <person name="Ruiz D."/>
            <person name="Huettel B."/>
            <person name="Schneeberger K."/>
        </authorList>
    </citation>
    <scope>NUCLEOTIDE SEQUENCE [LARGE SCALE GENOMIC DNA]</scope>
    <source>
        <strain evidence="2">cv. Rojo Pasion</strain>
    </source>
</reference>
<evidence type="ECO:0000313" key="1">
    <source>
        <dbReference type="EMBL" id="CAB4297696.1"/>
    </source>
</evidence>
<gene>
    <name evidence="1" type="ORF">ORAREDHAP_LOCUS9698</name>
</gene>
<dbReference type="EMBL" id="CAEKKB010000001">
    <property type="protein sequence ID" value="CAB4297696.1"/>
    <property type="molecule type" value="Genomic_DNA"/>
</dbReference>
<organism evidence="1 2">
    <name type="scientific">Prunus armeniaca</name>
    <name type="common">Apricot</name>
    <name type="synonym">Armeniaca vulgaris</name>
    <dbReference type="NCBI Taxonomy" id="36596"/>
    <lineage>
        <taxon>Eukaryota</taxon>
        <taxon>Viridiplantae</taxon>
        <taxon>Streptophyta</taxon>
        <taxon>Embryophyta</taxon>
        <taxon>Tracheophyta</taxon>
        <taxon>Spermatophyta</taxon>
        <taxon>Magnoliopsida</taxon>
        <taxon>eudicotyledons</taxon>
        <taxon>Gunneridae</taxon>
        <taxon>Pentapetalae</taxon>
        <taxon>rosids</taxon>
        <taxon>fabids</taxon>
        <taxon>Rosales</taxon>
        <taxon>Rosaceae</taxon>
        <taxon>Amygdaloideae</taxon>
        <taxon>Amygdaleae</taxon>
        <taxon>Prunus</taxon>
    </lineage>
</organism>
<proteinExistence type="predicted"/>
<name>A0A6J5W861_PRUAR</name>
<dbReference type="Proteomes" id="UP000507245">
    <property type="component" value="Unassembled WGS sequence"/>
</dbReference>
<keyword evidence="2" id="KW-1185">Reference proteome</keyword>
<protein>
    <submittedName>
        <fullName evidence="1">Uncharacterized protein</fullName>
    </submittedName>
</protein>
<evidence type="ECO:0000313" key="2">
    <source>
        <dbReference type="Proteomes" id="UP000507245"/>
    </source>
</evidence>
<dbReference type="AlphaFoldDB" id="A0A6J5W861"/>
<sequence length="250" mass="27892">MWDSEIVNLGIESNIVSWGLSEVLMGLSFSLITYAHCLEARAQVNVSTVPGTCFSTASILPILNAISKYGCATFSYISHQLMGTNLLTPEELPRSLTGFVEILLSAPIKMDNVLRPKLEQIVLWPLRCRQTNHTGPRIEEPPYRTYRDTDDEVFNALEWLTARSAIKPNFTSGDSMRWGLGGGESKDSCGVWVPQCTAALACRERHEWDGCGFTGFVVLQVLLGADMYDVFIIYTYCSLWPWVSPQQANP</sequence>